<keyword evidence="2" id="KW-1185">Reference proteome</keyword>
<dbReference type="AlphaFoldDB" id="A0A1B7JR17"/>
<protein>
    <recommendedName>
        <fullName evidence="3">YjeJ family protein</fullName>
    </recommendedName>
</protein>
<dbReference type="InterPro" id="IPR031810">
    <property type="entry name" value="YjeJ-like"/>
</dbReference>
<dbReference type="Pfam" id="PF15922">
    <property type="entry name" value="YjeJ"/>
    <property type="match status" value="1"/>
</dbReference>
<proteinExistence type="predicted"/>
<name>A0A1B7JR17_9ENTR</name>
<dbReference type="Proteomes" id="UP000078386">
    <property type="component" value="Unassembled WGS sequence"/>
</dbReference>
<organism evidence="1 2">
    <name type="scientific">Kluyvera georgiana ATCC 51603</name>
    <dbReference type="NCBI Taxonomy" id="1354264"/>
    <lineage>
        <taxon>Bacteria</taxon>
        <taxon>Pseudomonadati</taxon>
        <taxon>Pseudomonadota</taxon>
        <taxon>Gammaproteobacteria</taxon>
        <taxon>Enterobacterales</taxon>
        <taxon>Enterobacteriaceae</taxon>
        <taxon>Kluyvera</taxon>
    </lineage>
</organism>
<comment type="caution">
    <text evidence="1">The sequence shown here is derived from an EMBL/GenBank/DDBJ whole genome shotgun (WGS) entry which is preliminary data.</text>
</comment>
<evidence type="ECO:0000313" key="2">
    <source>
        <dbReference type="Proteomes" id="UP000078386"/>
    </source>
</evidence>
<dbReference type="EMBL" id="LXEU01000065">
    <property type="protein sequence ID" value="OAT50347.1"/>
    <property type="molecule type" value="Genomic_DNA"/>
</dbReference>
<sequence length="287" mass="32565">MSISIKGINAGVIRQENNFIALALKVKEPRNKESLFFLPAIVLKDLFIALEYRLAQIPLLNADERSRYEKARDKAVQKMHQNIPALQREVLEHADVNLRVDALSLTHDDHETQVFTLTLHSGKKVELVVDLLQIELMVTVMVHAINNAGMNELSLRISSMLDFLPLYDVDCKAGGNLEYDSYDHPAWKRNLFVHHLAVVYRYTDTEGKTQFSGTVIKTRSRPGTKDVEAVTRRLLDYSPRLKKIAGLPCQVFVRALSSDKRKTFTADACMQALYQLQQSAEKNAEKA</sequence>
<accession>A0A1B7JR17</accession>
<dbReference type="PATRIC" id="fig|1354264.4.peg.3301"/>
<dbReference type="RefSeq" id="WP_064546807.1">
    <property type="nucleotide sequence ID" value="NZ_LXEU01000065.1"/>
</dbReference>
<evidence type="ECO:0000313" key="1">
    <source>
        <dbReference type="EMBL" id="OAT50347.1"/>
    </source>
</evidence>
<evidence type="ECO:0008006" key="3">
    <source>
        <dbReference type="Google" id="ProtNLM"/>
    </source>
</evidence>
<gene>
    <name evidence="1" type="ORF">M989_03167</name>
</gene>
<reference evidence="1 2" key="1">
    <citation type="submission" date="2016-04" db="EMBL/GenBank/DDBJ databases">
        <title>ATOL: Assembling a taxonomically balanced genome-scale reconstruction of the evolutionary history of the Enterobacteriaceae.</title>
        <authorList>
            <person name="Plunkett G.III."/>
            <person name="Neeno-Eckwall E.C."/>
            <person name="Glasner J.D."/>
            <person name="Perna N.T."/>
        </authorList>
    </citation>
    <scope>NUCLEOTIDE SEQUENCE [LARGE SCALE GENOMIC DNA]</scope>
    <source>
        <strain evidence="1 2">ATCC 51603</strain>
    </source>
</reference>